<proteinExistence type="predicted"/>
<organism evidence="1 2">
    <name type="scientific">Collybiopsis luxurians FD-317 M1</name>
    <dbReference type="NCBI Taxonomy" id="944289"/>
    <lineage>
        <taxon>Eukaryota</taxon>
        <taxon>Fungi</taxon>
        <taxon>Dikarya</taxon>
        <taxon>Basidiomycota</taxon>
        <taxon>Agaricomycotina</taxon>
        <taxon>Agaricomycetes</taxon>
        <taxon>Agaricomycetidae</taxon>
        <taxon>Agaricales</taxon>
        <taxon>Marasmiineae</taxon>
        <taxon>Omphalotaceae</taxon>
        <taxon>Collybiopsis</taxon>
        <taxon>Collybiopsis luxurians</taxon>
    </lineage>
</organism>
<keyword evidence="2" id="KW-1185">Reference proteome</keyword>
<evidence type="ECO:0000313" key="2">
    <source>
        <dbReference type="Proteomes" id="UP000053593"/>
    </source>
</evidence>
<dbReference type="OrthoDB" id="2987506at2759"/>
<accession>A0A0D0CD61</accession>
<gene>
    <name evidence="1" type="ORF">GYMLUDRAFT_265290</name>
</gene>
<name>A0A0D0CD61_9AGAR</name>
<reference evidence="1 2" key="1">
    <citation type="submission" date="2014-04" db="EMBL/GenBank/DDBJ databases">
        <title>Evolutionary Origins and Diversification of the Mycorrhizal Mutualists.</title>
        <authorList>
            <consortium name="DOE Joint Genome Institute"/>
            <consortium name="Mycorrhizal Genomics Consortium"/>
            <person name="Kohler A."/>
            <person name="Kuo A."/>
            <person name="Nagy L.G."/>
            <person name="Floudas D."/>
            <person name="Copeland A."/>
            <person name="Barry K.W."/>
            <person name="Cichocki N."/>
            <person name="Veneault-Fourrey C."/>
            <person name="LaButti K."/>
            <person name="Lindquist E.A."/>
            <person name="Lipzen A."/>
            <person name="Lundell T."/>
            <person name="Morin E."/>
            <person name="Murat C."/>
            <person name="Riley R."/>
            <person name="Ohm R."/>
            <person name="Sun H."/>
            <person name="Tunlid A."/>
            <person name="Henrissat B."/>
            <person name="Grigoriev I.V."/>
            <person name="Hibbett D.S."/>
            <person name="Martin F."/>
        </authorList>
    </citation>
    <scope>NUCLEOTIDE SEQUENCE [LARGE SCALE GENOMIC DNA]</scope>
    <source>
        <strain evidence="1 2">FD-317 M1</strain>
    </source>
</reference>
<evidence type="ECO:0000313" key="1">
    <source>
        <dbReference type="EMBL" id="KIK52898.1"/>
    </source>
</evidence>
<dbReference type="Proteomes" id="UP000053593">
    <property type="component" value="Unassembled WGS sequence"/>
</dbReference>
<sequence length="207" mass="23509">MPTYTLNVMIDSEQLRILRENSYTLCIAKKVRDQLGDKYNVVWKGIEEPMQANRFTWTEEYQVFASNTFKVRDLVEAKSNEVSIAYKQECLFDDTGSMQHAKADPKPVDGTFKITNQFGAIPFAISSEMNGEYNPNYISPVIIKGHVVFAPVNEVRVWFALKLPTGTMFSDFTGEYIELQFGGDKTTATVCYDETGSWQLMDSEMVG</sequence>
<dbReference type="EMBL" id="KN834836">
    <property type="protein sequence ID" value="KIK52898.1"/>
    <property type="molecule type" value="Genomic_DNA"/>
</dbReference>
<dbReference type="HOGENOM" id="CLU_108458_0_0_1"/>
<protein>
    <submittedName>
        <fullName evidence="1">Uncharacterized protein</fullName>
    </submittedName>
</protein>
<dbReference type="AlphaFoldDB" id="A0A0D0CD61"/>